<name>A0ABV6UI20_9ACTN</name>
<feature type="domain" description="CAAX prenyl protease 2/Lysostaphin resistance protein A-like" evidence="2">
    <location>
        <begin position="111"/>
        <end position="220"/>
    </location>
</feature>
<keyword evidence="4" id="KW-1185">Reference proteome</keyword>
<dbReference type="RefSeq" id="WP_030251926.1">
    <property type="nucleotide sequence ID" value="NZ_JBHEZZ010000003.1"/>
</dbReference>
<gene>
    <name evidence="3" type="ORF">ACEZDJ_07300</name>
</gene>
<keyword evidence="1" id="KW-0472">Membrane</keyword>
<accession>A0ABV6UI20</accession>
<dbReference type="InterPro" id="IPR015837">
    <property type="entry name" value="UCP026622_CAAX_protease"/>
</dbReference>
<feature type="transmembrane region" description="Helical" evidence="1">
    <location>
        <begin position="137"/>
        <end position="156"/>
    </location>
</feature>
<dbReference type="EMBL" id="JBHEZZ010000003">
    <property type="protein sequence ID" value="MFC1401090.1"/>
    <property type="molecule type" value="Genomic_DNA"/>
</dbReference>
<dbReference type="InterPro" id="IPR003675">
    <property type="entry name" value="Rce1/LyrA-like_dom"/>
</dbReference>
<dbReference type="Pfam" id="PF02517">
    <property type="entry name" value="Rce1-like"/>
    <property type="match status" value="1"/>
</dbReference>
<dbReference type="Proteomes" id="UP001592528">
    <property type="component" value="Unassembled WGS sequence"/>
</dbReference>
<reference evidence="3 4" key="1">
    <citation type="submission" date="2024-09" db="EMBL/GenBank/DDBJ databases">
        <authorList>
            <person name="Lee S.D."/>
        </authorList>
    </citation>
    <scope>NUCLEOTIDE SEQUENCE [LARGE SCALE GENOMIC DNA]</scope>
    <source>
        <strain evidence="3 4">N1-5</strain>
    </source>
</reference>
<feature type="transmembrane region" description="Helical" evidence="1">
    <location>
        <begin position="207"/>
        <end position="228"/>
    </location>
</feature>
<evidence type="ECO:0000256" key="1">
    <source>
        <dbReference type="SAM" id="Phobius"/>
    </source>
</evidence>
<evidence type="ECO:0000259" key="2">
    <source>
        <dbReference type="Pfam" id="PF02517"/>
    </source>
</evidence>
<feature type="transmembrane region" description="Helical" evidence="1">
    <location>
        <begin position="29"/>
        <end position="55"/>
    </location>
</feature>
<comment type="caution">
    <text evidence="3">The sequence shown here is derived from an EMBL/GenBank/DDBJ whole genome shotgun (WGS) entry which is preliminary data.</text>
</comment>
<feature type="transmembrane region" description="Helical" evidence="1">
    <location>
        <begin position="67"/>
        <end position="85"/>
    </location>
</feature>
<proteinExistence type="predicted"/>
<evidence type="ECO:0000313" key="4">
    <source>
        <dbReference type="Proteomes" id="UP001592528"/>
    </source>
</evidence>
<feature type="transmembrane region" description="Helical" evidence="1">
    <location>
        <begin position="176"/>
        <end position="200"/>
    </location>
</feature>
<dbReference type="PIRSF" id="PIRSF026622">
    <property type="entry name" value="Proteas_026622"/>
    <property type="match status" value="1"/>
</dbReference>
<keyword evidence="1" id="KW-0812">Transmembrane</keyword>
<keyword evidence="1" id="KW-1133">Transmembrane helix</keyword>
<organism evidence="3 4">
    <name type="scientific">Streptacidiphilus cavernicola</name>
    <dbReference type="NCBI Taxonomy" id="3342716"/>
    <lineage>
        <taxon>Bacteria</taxon>
        <taxon>Bacillati</taxon>
        <taxon>Actinomycetota</taxon>
        <taxon>Actinomycetes</taxon>
        <taxon>Kitasatosporales</taxon>
        <taxon>Streptomycetaceae</taxon>
        <taxon>Streptacidiphilus</taxon>
    </lineage>
</organism>
<protein>
    <submittedName>
        <fullName evidence="3">Lysostaphin resistance A-like protein</fullName>
    </submittedName>
</protein>
<sequence>MRDIAALSAAVVLLVLTNLVNNRWLPAWGLLTAVVVVALLLGIAHWAGGALELVGLTRAGLPRGARWALVIIGIVAAVYLVGALFPPTRGLFADQRTDSLSGGQVALRVLVKVPLGTVLLEEVAFRGVLYGLLLRIRGVYWATGVSSLLFGLWHILPSLHLASDKPALGSLFGHSVFGAVLADAGAVLFTAASGVVFCELRRRSTSLLAPMGLHWATNALGYVSAYLLGGLV</sequence>
<evidence type="ECO:0000313" key="3">
    <source>
        <dbReference type="EMBL" id="MFC1401090.1"/>
    </source>
</evidence>